<sequence length="50" mass="5558">MLHKVDIVKILKDINLPLGEYWITSGAGLVMHGVKEATRDIDLGGYNKFS</sequence>
<keyword evidence="2" id="KW-1185">Reference proteome</keyword>
<reference evidence="1 2" key="1">
    <citation type="submission" date="2021-03" db="EMBL/GenBank/DDBJ databases">
        <title>Genomic Encyclopedia of Type Strains, Phase IV (KMG-IV): sequencing the most valuable type-strain genomes for metagenomic binning, comparative biology and taxonomic classification.</title>
        <authorList>
            <person name="Goeker M."/>
        </authorList>
    </citation>
    <scope>NUCLEOTIDE SEQUENCE [LARGE SCALE GENOMIC DNA]</scope>
    <source>
        <strain evidence="1 2">DSM 28650</strain>
    </source>
</reference>
<name>A0ABS4K7Q0_9CLOT</name>
<organism evidence="1 2">
    <name type="scientific">Clostridium punense</name>
    <dbReference type="NCBI Taxonomy" id="1054297"/>
    <lineage>
        <taxon>Bacteria</taxon>
        <taxon>Bacillati</taxon>
        <taxon>Bacillota</taxon>
        <taxon>Clostridia</taxon>
        <taxon>Eubacteriales</taxon>
        <taxon>Clostridiaceae</taxon>
        <taxon>Clostridium</taxon>
    </lineage>
</organism>
<comment type="caution">
    <text evidence="1">The sequence shown here is derived from an EMBL/GenBank/DDBJ whole genome shotgun (WGS) entry which is preliminary data.</text>
</comment>
<protein>
    <recommendedName>
        <fullName evidence="3">Nucleotidyl transferase AbiEii/AbiGii toxin family protein</fullName>
    </recommendedName>
</protein>
<dbReference type="RefSeq" id="WP_021284123.1">
    <property type="nucleotide sequence ID" value="NZ_JAGGLL010000038.1"/>
</dbReference>
<evidence type="ECO:0000313" key="1">
    <source>
        <dbReference type="EMBL" id="MBP2023784.1"/>
    </source>
</evidence>
<proteinExistence type="predicted"/>
<accession>A0ABS4K7Q0</accession>
<evidence type="ECO:0000313" key="2">
    <source>
        <dbReference type="Proteomes" id="UP001519308"/>
    </source>
</evidence>
<dbReference type="Proteomes" id="UP001519308">
    <property type="component" value="Unassembled WGS sequence"/>
</dbReference>
<dbReference type="EMBL" id="JAGGLL010000038">
    <property type="protein sequence ID" value="MBP2023784.1"/>
    <property type="molecule type" value="Genomic_DNA"/>
</dbReference>
<evidence type="ECO:0008006" key="3">
    <source>
        <dbReference type="Google" id="ProtNLM"/>
    </source>
</evidence>
<gene>
    <name evidence="1" type="ORF">J2Z44_003626</name>
</gene>